<evidence type="ECO:0000313" key="7">
    <source>
        <dbReference type="EMBL" id="KAK5099687.1"/>
    </source>
</evidence>
<feature type="region of interest" description="Disordered" evidence="6">
    <location>
        <begin position="126"/>
        <end position="163"/>
    </location>
</feature>
<keyword evidence="5" id="KW-0809">Transit peptide</keyword>
<sequence length="299" mass="33950">MANPAHLNRRLLAAVLRGTSLSPLSTKSYLHQNAVSWVRTITSTSIRRQETPFISFGAENDAVIAQYMQSGKKLGSNKADRQGKTKNAKGASSRATEVPVSAAADDYEISGIIDRSYPVRHKSLKPIRKDQAPGTPPKILGPRQLKASRGTGEKDARKGQGLTKDYNPVKLEKWGEQKNALKEKFTEGWNPRKKLSPDAMEGIRGLHEQDPVKYSTPVLAEHFKVSPEAIRRILKSKWLNKADSSKMEERRERWAKRHDRIWDTQAELGLRPYRKKEREVEDPEKFEKDMVRKEVLGEM</sequence>
<reference evidence="7 8" key="1">
    <citation type="submission" date="2023-08" db="EMBL/GenBank/DDBJ databases">
        <title>Black Yeasts Isolated from many extreme environments.</title>
        <authorList>
            <person name="Coleine C."/>
            <person name="Stajich J.E."/>
            <person name="Selbmann L."/>
        </authorList>
    </citation>
    <scope>NUCLEOTIDE SEQUENCE [LARGE SCALE GENOMIC DNA]</scope>
    <source>
        <strain evidence="7 8">CCFEE 5885</strain>
    </source>
</reference>
<evidence type="ECO:0000256" key="4">
    <source>
        <dbReference type="ARBA" id="ARBA00013566"/>
    </source>
</evidence>
<comment type="function">
    <text evidence="1">Required for respiratory activity and maintenance and expression of the mitochondrial genome.</text>
</comment>
<evidence type="ECO:0000256" key="1">
    <source>
        <dbReference type="ARBA" id="ARBA00003548"/>
    </source>
</evidence>
<comment type="similarity">
    <text evidence="3">Belongs to the RRG9 family.</text>
</comment>
<accession>A0ABR0KLM3</accession>
<organism evidence="7 8">
    <name type="scientific">Lithohypha guttulata</name>
    <dbReference type="NCBI Taxonomy" id="1690604"/>
    <lineage>
        <taxon>Eukaryota</taxon>
        <taxon>Fungi</taxon>
        <taxon>Dikarya</taxon>
        <taxon>Ascomycota</taxon>
        <taxon>Pezizomycotina</taxon>
        <taxon>Eurotiomycetes</taxon>
        <taxon>Chaetothyriomycetidae</taxon>
        <taxon>Chaetothyriales</taxon>
        <taxon>Trichomeriaceae</taxon>
        <taxon>Lithohypha</taxon>
    </lineage>
</organism>
<gene>
    <name evidence="7" type="primary">RRG9</name>
    <name evidence="7" type="ORF">LTR24_001346</name>
</gene>
<evidence type="ECO:0000256" key="2">
    <source>
        <dbReference type="ARBA" id="ARBA00004173"/>
    </source>
</evidence>
<dbReference type="PANTHER" id="PTHR13475">
    <property type="entry name" value="NEUGRIN"/>
    <property type="match status" value="1"/>
</dbReference>
<dbReference type="InterPro" id="IPR010487">
    <property type="entry name" value="NGRN/Rrg9"/>
</dbReference>
<keyword evidence="8" id="KW-1185">Reference proteome</keyword>
<dbReference type="PANTHER" id="PTHR13475:SF3">
    <property type="entry name" value="NEUGRIN"/>
    <property type="match status" value="1"/>
</dbReference>
<evidence type="ECO:0000256" key="6">
    <source>
        <dbReference type="SAM" id="MobiDB-lite"/>
    </source>
</evidence>
<evidence type="ECO:0000256" key="5">
    <source>
        <dbReference type="ARBA" id="ARBA00022946"/>
    </source>
</evidence>
<proteinExistence type="inferred from homology"/>
<protein>
    <recommendedName>
        <fullName evidence="4">Required for respiratory growth protein 9, mitochondrial</fullName>
    </recommendedName>
</protein>
<evidence type="ECO:0000313" key="8">
    <source>
        <dbReference type="Proteomes" id="UP001345013"/>
    </source>
</evidence>
<evidence type="ECO:0000256" key="3">
    <source>
        <dbReference type="ARBA" id="ARBA00010895"/>
    </source>
</evidence>
<comment type="caution">
    <text evidence="7">The sequence shown here is derived from an EMBL/GenBank/DDBJ whole genome shotgun (WGS) entry which is preliminary data.</text>
</comment>
<name>A0ABR0KLM3_9EURO</name>
<dbReference type="EMBL" id="JAVRRG010000009">
    <property type="protein sequence ID" value="KAK5099687.1"/>
    <property type="molecule type" value="Genomic_DNA"/>
</dbReference>
<dbReference type="Pfam" id="PF06413">
    <property type="entry name" value="Neugrin"/>
    <property type="match status" value="1"/>
</dbReference>
<feature type="region of interest" description="Disordered" evidence="6">
    <location>
        <begin position="73"/>
        <end position="99"/>
    </location>
</feature>
<dbReference type="Proteomes" id="UP001345013">
    <property type="component" value="Unassembled WGS sequence"/>
</dbReference>
<comment type="subcellular location">
    <subcellularLocation>
        <location evidence="2">Mitochondrion</location>
    </subcellularLocation>
</comment>